<reference evidence="1 2" key="1">
    <citation type="submission" date="2016-12" db="EMBL/GenBank/DDBJ databases">
        <title>The draft genome sequence of HSLHS2.</title>
        <authorList>
            <person name="Hu D."/>
            <person name="Wang L."/>
            <person name="Shao Z."/>
        </authorList>
    </citation>
    <scope>NUCLEOTIDE SEQUENCE [LARGE SCALE GENOMIC DNA]</scope>
    <source>
        <strain evidence="1">MCCC 1A06712</strain>
    </source>
</reference>
<accession>A0A251X218</accession>
<organism evidence="1 2">
    <name type="scientific">Marivivens niveibacter</name>
    <dbReference type="NCBI Taxonomy" id="1930667"/>
    <lineage>
        <taxon>Bacteria</taxon>
        <taxon>Pseudomonadati</taxon>
        <taxon>Pseudomonadota</taxon>
        <taxon>Alphaproteobacteria</taxon>
        <taxon>Rhodobacterales</taxon>
        <taxon>Paracoccaceae</taxon>
        <taxon>Marivivens group</taxon>
        <taxon>Marivivens</taxon>
    </lineage>
</organism>
<evidence type="ECO:0000313" key="1">
    <source>
        <dbReference type="EMBL" id="OUD10455.1"/>
    </source>
</evidence>
<dbReference type="RefSeq" id="WP_086450106.1">
    <property type="nucleotide sequence ID" value="NZ_MSPP01000001.1"/>
</dbReference>
<dbReference type="AlphaFoldDB" id="A0A251X218"/>
<dbReference type="Proteomes" id="UP000194664">
    <property type="component" value="Unassembled WGS sequence"/>
</dbReference>
<keyword evidence="2" id="KW-1185">Reference proteome</keyword>
<gene>
    <name evidence="1" type="ORF">BVC71_02860</name>
</gene>
<dbReference type="InterPro" id="IPR023214">
    <property type="entry name" value="HAD_sf"/>
</dbReference>
<dbReference type="Pfam" id="PF13242">
    <property type="entry name" value="Hydrolase_like"/>
    <property type="match status" value="1"/>
</dbReference>
<dbReference type="Gene3D" id="3.40.50.1000">
    <property type="entry name" value="HAD superfamily/HAD-like"/>
    <property type="match status" value="1"/>
</dbReference>
<comment type="caution">
    <text evidence="1">The sequence shown here is derived from an EMBL/GenBank/DDBJ whole genome shotgun (WGS) entry which is preliminary data.</text>
</comment>
<dbReference type="InterPro" id="IPR036412">
    <property type="entry name" value="HAD-like_sf"/>
</dbReference>
<proteinExistence type="predicted"/>
<protein>
    <submittedName>
        <fullName evidence="1">Uncharacterized protein</fullName>
    </submittedName>
</protein>
<evidence type="ECO:0000313" key="2">
    <source>
        <dbReference type="Proteomes" id="UP000194664"/>
    </source>
</evidence>
<dbReference type="SUPFAM" id="SSF56784">
    <property type="entry name" value="HAD-like"/>
    <property type="match status" value="1"/>
</dbReference>
<sequence>MRIDDSQRHAVLCAVQRVLSDQFAGQKFDVTAQVHEADCGNMTLAHVGILSDMAREDRLVLSHLAQALVQACGIDVHLHPMRDVRLLHPDPRDTVPEEISQYELVLQRFIRENWARLMVEAEAYRARRLAEAKRPRAVCFDLVGALLEPLDLSGDTAANNTAFRMSQQGAGLWEAAYAAGLPIAIFANLTEDHLALALAILPAKPAVVVLNGADGRGQPEQTFLAQIVSALRIPRDRILCVGTPATDDLAAARAFGMQTCFAHDALTRLSDLDPDQIGSAR</sequence>
<name>A0A251X218_9RHOB</name>
<dbReference type="EMBL" id="MSPP01000001">
    <property type="protein sequence ID" value="OUD10455.1"/>
    <property type="molecule type" value="Genomic_DNA"/>
</dbReference>